<dbReference type="InterPro" id="IPR028343">
    <property type="entry name" value="FBPtase"/>
</dbReference>
<feature type="binding site" evidence="7">
    <location>
        <position position="270"/>
    </location>
    <ligand>
        <name>Mg(2+)</name>
        <dbReference type="ChEBI" id="CHEBI:18420"/>
        <label>2</label>
    </ligand>
</feature>
<comment type="subcellular location">
    <subcellularLocation>
        <location evidence="7">Cytoplasm</location>
    </subcellularLocation>
</comment>
<evidence type="ECO:0000256" key="4">
    <source>
        <dbReference type="ARBA" id="ARBA00022801"/>
    </source>
</evidence>
<dbReference type="GO" id="GO:0000287">
    <property type="term" value="F:magnesium ion binding"/>
    <property type="evidence" value="ECO:0007669"/>
    <property type="project" value="UniProtKB-UniRule"/>
</dbReference>
<evidence type="ECO:0000256" key="5">
    <source>
        <dbReference type="ARBA" id="ARBA00023277"/>
    </source>
</evidence>
<evidence type="ECO:0000259" key="9">
    <source>
        <dbReference type="Pfam" id="PF00316"/>
    </source>
</evidence>
<comment type="catalytic activity">
    <reaction evidence="1 7">
        <text>beta-D-fructose 1,6-bisphosphate + H2O = beta-D-fructose 6-phosphate + phosphate</text>
        <dbReference type="Rhea" id="RHEA:11064"/>
        <dbReference type="ChEBI" id="CHEBI:15377"/>
        <dbReference type="ChEBI" id="CHEBI:32966"/>
        <dbReference type="ChEBI" id="CHEBI:43474"/>
        <dbReference type="ChEBI" id="CHEBI:57634"/>
        <dbReference type="EC" id="3.1.3.11"/>
    </reaction>
</comment>
<keyword evidence="7" id="KW-0460">Magnesium</keyword>
<feature type="binding site" evidence="7">
    <location>
        <begin position="121"/>
        <end position="124"/>
    </location>
    <ligand>
        <name>substrate</name>
    </ligand>
</feature>
<keyword evidence="3 7" id="KW-0963">Cytoplasm</keyword>
<evidence type="ECO:0000256" key="8">
    <source>
        <dbReference type="RuleBase" id="RU000508"/>
    </source>
</evidence>
<evidence type="ECO:0000256" key="6">
    <source>
        <dbReference type="ARBA" id="ARBA00024331"/>
    </source>
</evidence>
<dbReference type="GO" id="GO:0030388">
    <property type="term" value="P:fructose 1,6-bisphosphate metabolic process"/>
    <property type="evidence" value="ECO:0007669"/>
    <property type="project" value="TreeGrafter"/>
</dbReference>
<dbReference type="EMBL" id="PFWZ01000162">
    <property type="protein sequence ID" value="PJA39644.1"/>
    <property type="molecule type" value="Genomic_DNA"/>
</dbReference>
<evidence type="ECO:0000256" key="3">
    <source>
        <dbReference type="ARBA" id="ARBA00022490"/>
    </source>
</evidence>
<evidence type="ECO:0000259" key="10">
    <source>
        <dbReference type="Pfam" id="PF18913"/>
    </source>
</evidence>
<dbReference type="Pfam" id="PF00316">
    <property type="entry name" value="FBPase"/>
    <property type="match status" value="1"/>
</dbReference>
<feature type="binding site" evidence="7">
    <location>
        <position position="212"/>
    </location>
    <ligand>
        <name>substrate</name>
    </ligand>
</feature>
<comment type="pathway">
    <text evidence="6">Carbohydrate biosynthesis.</text>
</comment>
<dbReference type="GO" id="GO:0005737">
    <property type="term" value="C:cytoplasm"/>
    <property type="evidence" value="ECO:0007669"/>
    <property type="project" value="UniProtKB-SubCell"/>
</dbReference>
<dbReference type="GO" id="GO:0042132">
    <property type="term" value="F:fructose 1,6-bisphosphate 1-phosphatase activity"/>
    <property type="evidence" value="ECO:0007669"/>
    <property type="project" value="UniProtKB-UniRule"/>
</dbReference>
<sequence length="322" mass="36252">MSQQNSMVLLEDFVIQSERNLRNGHPNPSGSFSTLILRIALAAKLIKNSVARAGIDQHLGLTGQENLHGDLVKILDAEAEQIFERILAQMTNVYLFASEEQDFVVPQFSEGEYIVVFDPIDGSSNIETGWLLGSTFGIYRKTSAKPFEVTHLYQLPSDMVAAGYIMYGTRTVFMYTTGNGVHHFELHPEINEFVIINPMVHIPQNGTLLSANLAYLFKWETWVQKYILTLLKTQRYSQRYSGTLVADIHRLLHEGGIFIYPGAKLRRPYEIDVITLLIHQAGGFSFSGRNNLMESTPTSLHQQSPFFAFGPGNLENFMAFAP</sequence>
<feature type="binding site" evidence="7">
    <location>
        <position position="121"/>
    </location>
    <ligand>
        <name>Mg(2+)</name>
        <dbReference type="ChEBI" id="CHEBI:18420"/>
        <label>2</label>
    </ligand>
</feature>
<dbReference type="PANTHER" id="PTHR11556">
    <property type="entry name" value="FRUCTOSE-1,6-BISPHOSPHATASE-RELATED"/>
    <property type="match status" value="1"/>
</dbReference>
<feature type="domain" description="Fructose-1-6-bisphosphatase class I N-terminal" evidence="9">
    <location>
        <begin position="12"/>
        <end position="196"/>
    </location>
</feature>
<comment type="cofactor">
    <cofactor evidence="7">
        <name>Mg(2+)</name>
        <dbReference type="ChEBI" id="CHEBI:18420"/>
    </cofactor>
    <text evidence="7">Binds 2 magnesium ions per subunit.</text>
</comment>
<comment type="similarity">
    <text evidence="2 7 8">Belongs to the FBPase class 1 family.</text>
</comment>
<proteinExistence type="inferred from homology"/>
<dbReference type="Gene3D" id="3.40.190.80">
    <property type="match status" value="1"/>
</dbReference>
<dbReference type="AlphaFoldDB" id="A0A2M7X0I3"/>
<dbReference type="Pfam" id="PF18913">
    <property type="entry name" value="FBPase_C"/>
    <property type="match status" value="1"/>
</dbReference>
<dbReference type="PANTHER" id="PTHR11556:SF35">
    <property type="entry name" value="SEDOHEPTULOSE-1,7-BISPHOSPHATASE, CHLOROPLASTIC"/>
    <property type="match status" value="1"/>
</dbReference>
<dbReference type="InterPro" id="IPR044015">
    <property type="entry name" value="FBPase_C_dom"/>
</dbReference>
<dbReference type="InterPro" id="IPR000146">
    <property type="entry name" value="FBPase_class-1"/>
</dbReference>
<keyword evidence="4 7" id="KW-0378">Hydrolase</keyword>
<dbReference type="GO" id="GO:0006094">
    <property type="term" value="P:gluconeogenesis"/>
    <property type="evidence" value="ECO:0007669"/>
    <property type="project" value="UniProtKB-UniRule"/>
</dbReference>
<dbReference type="HAMAP" id="MF_01855">
    <property type="entry name" value="FBPase_class1"/>
    <property type="match status" value="1"/>
</dbReference>
<dbReference type="PRINTS" id="PR00115">
    <property type="entry name" value="F16BPHPHTASE"/>
</dbReference>
<evidence type="ECO:0000256" key="2">
    <source>
        <dbReference type="ARBA" id="ARBA00010941"/>
    </source>
</evidence>
<dbReference type="InterPro" id="IPR033391">
    <property type="entry name" value="FBPase_N"/>
</dbReference>
<organism evidence="11 12">
    <name type="scientific">candidate division WWE3 bacterium CG_4_9_14_3_um_filter_39_7</name>
    <dbReference type="NCBI Taxonomy" id="1975080"/>
    <lineage>
        <taxon>Bacteria</taxon>
        <taxon>Katanobacteria</taxon>
    </lineage>
</organism>
<comment type="caution">
    <text evidence="7">Lacks conserved residue(s) required for the propagation of feature annotation.</text>
</comment>
<feature type="binding site" evidence="7">
    <location>
        <position position="99"/>
    </location>
    <ligand>
        <name>Mg(2+)</name>
        <dbReference type="ChEBI" id="CHEBI:18420"/>
        <label>1</label>
    </ligand>
</feature>
<accession>A0A2M7X0I3</accession>
<dbReference type="GO" id="GO:0005986">
    <property type="term" value="P:sucrose biosynthetic process"/>
    <property type="evidence" value="ECO:0007669"/>
    <property type="project" value="TreeGrafter"/>
</dbReference>
<name>A0A2M7X0I3_UNCKA</name>
<dbReference type="EC" id="3.1.3.11" evidence="7"/>
<evidence type="ECO:0000313" key="11">
    <source>
        <dbReference type="EMBL" id="PJA39644.1"/>
    </source>
</evidence>
<keyword evidence="5 7" id="KW-0119">Carbohydrate metabolism</keyword>
<feature type="domain" description="Fructose-1-6-bisphosphatase class 1 C-terminal" evidence="10">
    <location>
        <begin position="202"/>
        <end position="308"/>
    </location>
</feature>
<evidence type="ECO:0000256" key="1">
    <source>
        <dbReference type="ARBA" id="ARBA00001273"/>
    </source>
</evidence>
<evidence type="ECO:0000256" key="7">
    <source>
        <dbReference type="HAMAP-Rule" id="MF_01855"/>
    </source>
</evidence>
<feature type="binding site" evidence="7">
    <location>
        <position position="264"/>
    </location>
    <ligand>
        <name>substrate</name>
    </ligand>
</feature>
<dbReference type="PIRSF" id="PIRSF500210">
    <property type="entry name" value="FBPtase"/>
    <property type="match status" value="1"/>
</dbReference>
<dbReference type="Gene3D" id="3.30.540.10">
    <property type="entry name" value="Fructose-1,6-Bisphosphatase, subunit A, domain 1"/>
    <property type="match status" value="1"/>
</dbReference>
<protein>
    <recommendedName>
        <fullName evidence="7">Fructose-1,6-bisphosphatase class 1</fullName>
        <shortName evidence="7">FBPase class 1</shortName>
        <ecNumber evidence="7">3.1.3.11</ecNumber>
    </recommendedName>
    <alternativeName>
        <fullName evidence="7">D-fructose-1,6-bisphosphate 1-phosphohydrolase class 1</fullName>
    </alternativeName>
</protein>
<dbReference type="GO" id="GO:0006000">
    <property type="term" value="P:fructose metabolic process"/>
    <property type="evidence" value="ECO:0007669"/>
    <property type="project" value="TreeGrafter"/>
</dbReference>
<dbReference type="GO" id="GO:0006002">
    <property type="term" value="P:fructose 6-phosphate metabolic process"/>
    <property type="evidence" value="ECO:0007669"/>
    <property type="project" value="TreeGrafter"/>
</dbReference>
<feature type="binding site" evidence="7">
    <location>
        <position position="120"/>
    </location>
    <ligand>
        <name>Mg(2+)</name>
        <dbReference type="ChEBI" id="CHEBI:18420"/>
        <label>1</label>
    </ligand>
</feature>
<gene>
    <name evidence="7" type="primary">fbp</name>
    <name evidence="11" type="ORF">CO179_04780</name>
</gene>
<feature type="binding site" evidence="7">
    <location>
        <position position="118"/>
    </location>
    <ligand>
        <name>Mg(2+)</name>
        <dbReference type="ChEBI" id="CHEBI:18420"/>
        <label>1</label>
    </ligand>
</feature>
<evidence type="ECO:0000313" key="12">
    <source>
        <dbReference type="Proteomes" id="UP000231195"/>
    </source>
</evidence>
<feature type="binding site" evidence="7">
    <location>
        <position position="118"/>
    </location>
    <ligand>
        <name>Mg(2+)</name>
        <dbReference type="ChEBI" id="CHEBI:18420"/>
        <label>2</label>
    </ligand>
</feature>
<keyword evidence="7" id="KW-0479">Metal-binding</keyword>
<comment type="caution">
    <text evidence="11">The sequence shown here is derived from an EMBL/GenBank/DDBJ whole genome shotgun (WGS) entry which is preliminary data.</text>
</comment>
<reference evidence="12" key="1">
    <citation type="submission" date="2017-09" db="EMBL/GenBank/DDBJ databases">
        <title>Depth-based differentiation of microbial function through sediment-hosted aquifers and enrichment of novel symbionts in the deep terrestrial subsurface.</title>
        <authorList>
            <person name="Probst A.J."/>
            <person name="Ladd B."/>
            <person name="Jarett J.K."/>
            <person name="Geller-Mcgrath D.E."/>
            <person name="Sieber C.M.K."/>
            <person name="Emerson J.B."/>
            <person name="Anantharaman K."/>
            <person name="Thomas B.C."/>
            <person name="Malmstrom R."/>
            <person name="Stieglmeier M."/>
            <person name="Klingl A."/>
            <person name="Woyke T."/>
            <person name="Ryan C.M."/>
            <person name="Banfield J.F."/>
        </authorList>
    </citation>
    <scope>NUCLEOTIDE SEQUENCE [LARGE SCALE GENOMIC DNA]</scope>
</reference>
<feature type="binding site" evidence="7">
    <location>
        <position position="240"/>
    </location>
    <ligand>
        <name>substrate</name>
    </ligand>
</feature>
<dbReference type="CDD" id="cd00354">
    <property type="entry name" value="FBPase"/>
    <property type="match status" value="1"/>
</dbReference>
<dbReference type="Proteomes" id="UP000231195">
    <property type="component" value="Unassembled WGS sequence"/>
</dbReference>
<dbReference type="PIRSF" id="PIRSF000904">
    <property type="entry name" value="FBPtase_SBPase"/>
    <property type="match status" value="1"/>
</dbReference>
<dbReference type="SUPFAM" id="SSF56655">
    <property type="entry name" value="Carbohydrate phosphatase"/>
    <property type="match status" value="1"/>
</dbReference>
<comment type="subunit">
    <text evidence="7">Homotetramer.</text>
</comment>